<gene>
    <name evidence="2" type="ORF">TrRE_jg4018</name>
</gene>
<dbReference type="OrthoDB" id="199056at2759"/>
<evidence type="ECO:0000313" key="2">
    <source>
        <dbReference type="EMBL" id="GMH66642.1"/>
    </source>
</evidence>
<organism evidence="2 3">
    <name type="scientific">Triparma retinervis</name>
    <dbReference type="NCBI Taxonomy" id="2557542"/>
    <lineage>
        <taxon>Eukaryota</taxon>
        <taxon>Sar</taxon>
        <taxon>Stramenopiles</taxon>
        <taxon>Ochrophyta</taxon>
        <taxon>Bolidophyceae</taxon>
        <taxon>Parmales</taxon>
        <taxon>Triparmaceae</taxon>
        <taxon>Triparma</taxon>
    </lineage>
</organism>
<reference evidence="2" key="1">
    <citation type="submission" date="2022-07" db="EMBL/GenBank/DDBJ databases">
        <title>Genome analysis of Parmales, a sister group of diatoms, reveals the evolutionary specialization of diatoms from phago-mixotrophs to photoautotrophs.</title>
        <authorList>
            <person name="Ban H."/>
            <person name="Sato S."/>
            <person name="Yoshikawa S."/>
            <person name="Kazumasa Y."/>
            <person name="Nakamura Y."/>
            <person name="Ichinomiya M."/>
            <person name="Saitoh K."/>
            <person name="Sato N."/>
            <person name="Blanc-Mathieu R."/>
            <person name="Endo H."/>
            <person name="Kuwata A."/>
            <person name="Ogata H."/>
        </authorList>
    </citation>
    <scope>NUCLEOTIDE SEQUENCE</scope>
</reference>
<feature type="region of interest" description="Disordered" evidence="1">
    <location>
        <begin position="96"/>
        <end position="118"/>
    </location>
</feature>
<accession>A0A9W7A6F9</accession>
<dbReference type="Proteomes" id="UP001165082">
    <property type="component" value="Unassembled WGS sequence"/>
</dbReference>
<proteinExistence type="predicted"/>
<name>A0A9W7A6F9_9STRA</name>
<evidence type="ECO:0000313" key="3">
    <source>
        <dbReference type="Proteomes" id="UP001165082"/>
    </source>
</evidence>
<dbReference type="EMBL" id="BRXZ01002624">
    <property type="protein sequence ID" value="GMH66642.1"/>
    <property type="molecule type" value="Genomic_DNA"/>
</dbReference>
<keyword evidence="3" id="KW-1185">Reference proteome</keyword>
<dbReference type="AlphaFoldDB" id="A0A9W7A6F9"/>
<protein>
    <submittedName>
        <fullName evidence="2">Uncharacterized protein</fullName>
    </submittedName>
</protein>
<evidence type="ECO:0000256" key="1">
    <source>
        <dbReference type="SAM" id="MobiDB-lite"/>
    </source>
</evidence>
<comment type="caution">
    <text evidence="2">The sequence shown here is derived from an EMBL/GenBank/DDBJ whole genome shotgun (WGS) entry which is preliminary data.</text>
</comment>
<feature type="compositionally biased region" description="Pro residues" evidence="1">
    <location>
        <begin position="97"/>
        <end position="107"/>
    </location>
</feature>
<sequence>MNTNLTIASSLFLLPNGIENLGVRDLTKLKISDVKDELSSKYPSSCPHDLSMLWWNGYLLDEEEKSITESCRRGVDPSERLSSELKELTIFLTTLPPLTPLRSPPSPDNSLSKRDERQRKSSFDIRLEAIAQHGNHGCLTS</sequence>